<comment type="caution">
    <text evidence="2">The sequence shown here is derived from an EMBL/GenBank/DDBJ whole genome shotgun (WGS) entry which is preliminary data.</text>
</comment>
<evidence type="ECO:0000313" key="3">
    <source>
        <dbReference type="Proteomes" id="UP000062317"/>
    </source>
</evidence>
<feature type="compositionally biased region" description="Basic and acidic residues" evidence="1">
    <location>
        <begin position="145"/>
        <end position="164"/>
    </location>
</feature>
<evidence type="ECO:0000256" key="1">
    <source>
        <dbReference type="SAM" id="MobiDB-lite"/>
    </source>
</evidence>
<reference evidence="2 3" key="1">
    <citation type="submission" date="2015-11" db="EMBL/GenBank/DDBJ databases">
        <title>Expanding the genomic diversity of Burkholderia species for the development of highly accurate diagnostics.</title>
        <authorList>
            <person name="Sahl J."/>
            <person name="Keim P."/>
            <person name="Wagner D."/>
        </authorList>
    </citation>
    <scope>NUCLEOTIDE SEQUENCE [LARGE SCALE GENOMIC DNA]</scope>
    <source>
        <strain evidence="2 3">MSMB1301WGS</strain>
    </source>
</reference>
<organism evidence="2 3">
    <name type="scientific">Burkholderia territorii</name>
    <dbReference type="NCBI Taxonomy" id="1503055"/>
    <lineage>
        <taxon>Bacteria</taxon>
        <taxon>Pseudomonadati</taxon>
        <taxon>Pseudomonadota</taxon>
        <taxon>Betaproteobacteria</taxon>
        <taxon>Burkholderiales</taxon>
        <taxon>Burkholderiaceae</taxon>
        <taxon>Burkholderia</taxon>
        <taxon>Burkholderia cepacia complex</taxon>
    </lineage>
</organism>
<feature type="region of interest" description="Disordered" evidence="1">
    <location>
        <begin position="140"/>
        <end position="170"/>
    </location>
</feature>
<evidence type="ECO:0000313" key="2">
    <source>
        <dbReference type="EMBL" id="KVV40901.1"/>
    </source>
</evidence>
<dbReference type="Proteomes" id="UP000062317">
    <property type="component" value="Unassembled WGS sequence"/>
</dbReference>
<name>A0A105V4E9_9BURK</name>
<gene>
    <name evidence="2" type="ORF">WT27_13325</name>
</gene>
<dbReference type="EMBL" id="LPEQ01000113">
    <property type="protein sequence ID" value="KVV40901.1"/>
    <property type="molecule type" value="Genomic_DNA"/>
</dbReference>
<proteinExistence type="predicted"/>
<dbReference type="AlphaFoldDB" id="A0A105V4E9"/>
<sequence length="170" mass="18678">MTGLVLTHPTRQEKAIVDYPAQIRWFPTGDDFQRMMTWQPTLEPGHPPAGYADEHDGPTETKPALQLEVRPSLAIPATVVTHDSVQQAIEALARELGCVHNTMVASNSGWFVPGRSTAYVSPYDAIKALVDNLKQGGTIYTAPREPTRPARVERPVMDSDKGESRQGGLF</sequence>
<feature type="region of interest" description="Disordered" evidence="1">
    <location>
        <begin position="41"/>
        <end position="60"/>
    </location>
</feature>
<accession>A0A105V4E9</accession>
<keyword evidence="3" id="KW-1185">Reference proteome</keyword>
<protein>
    <submittedName>
        <fullName evidence="2">Uncharacterized protein</fullName>
    </submittedName>
</protein>